<dbReference type="Gene3D" id="6.10.340.10">
    <property type="match status" value="1"/>
</dbReference>
<organism evidence="4 5">
    <name type="scientific">Nitratidesulfovibrio liaohensis</name>
    <dbReference type="NCBI Taxonomy" id="2604158"/>
    <lineage>
        <taxon>Bacteria</taxon>
        <taxon>Pseudomonadati</taxon>
        <taxon>Thermodesulfobacteriota</taxon>
        <taxon>Desulfovibrionia</taxon>
        <taxon>Desulfovibrionales</taxon>
        <taxon>Desulfovibrionaceae</taxon>
        <taxon>Nitratidesulfovibrio</taxon>
    </lineage>
</organism>
<reference evidence="4" key="1">
    <citation type="submission" date="2023-09" db="EMBL/GenBank/DDBJ databases">
        <authorList>
            <consortium name="CW5 consortium"/>
            <person name="Lu C.-W."/>
        </authorList>
    </citation>
    <scope>NUCLEOTIDE SEQUENCE</scope>
    <source>
        <strain evidence="4">KPS</strain>
    </source>
</reference>
<dbReference type="PANTHER" id="PTHR43156:SF2">
    <property type="entry name" value="STAGE II SPORULATION PROTEIN E"/>
    <property type="match status" value="1"/>
</dbReference>
<dbReference type="EMBL" id="CP133659">
    <property type="protein sequence ID" value="WMW64521.1"/>
    <property type="molecule type" value="Genomic_DNA"/>
</dbReference>
<dbReference type="CDD" id="cd06225">
    <property type="entry name" value="HAMP"/>
    <property type="match status" value="1"/>
</dbReference>
<dbReference type="Gene3D" id="3.30.450.20">
    <property type="entry name" value="PAS domain"/>
    <property type="match status" value="1"/>
</dbReference>
<dbReference type="Proteomes" id="UP001180616">
    <property type="component" value="Chromosome"/>
</dbReference>
<evidence type="ECO:0000259" key="3">
    <source>
        <dbReference type="PROSITE" id="PS50885"/>
    </source>
</evidence>
<keyword evidence="2" id="KW-0812">Transmembrane</keyword>
<accession>A0ABY9QYC1</accession>
<dbReference type="SMART" id="SM00304">
    <property type="entry name" value="HAMP"/>
    <property type="match status" value="1"/>
</dbReference>
<keyword evidence="2" id="KW-1133">Transmembrane helix</keyword>
<feature type="domain" description="HAMP" evidence="3">
    <location>
        <begin position="420"/>
        <end position="472"/>
    </location>
</feature>
<keyword evidence="5" id="KW-1185">Reference proteome</keyword>
<keyword evidence="1" id="KW-0378">Hydrolase</keyword>
<dbReference type="InterPro" id="IPR036457">
    <property type="entry name" value="PPM-type-like_dom_sf"/>
</dbReference>
<dbReference type="InterPro" id="IPR052016">
    <property type="entry name" value="Bact_Sigma-Reg"/>
</dbReference>
<sequence>MRIRTKLLVLLLAITVIPLLVLGGIRVHSSLELGQDLARRQTGTLIEQARTLMTVIAEDHAHTLQRERQLLETALRFQTLAARARLRGPVPRDPDPVLFDTDISQKSGSLRLRKLRTRCAWLGQAPPKAGPVECVDKQVFHLAPGLTREAAQPDVARLSDLDDDHREVSGGMSDLTAWQVTALESGLVSIYPGHDQFPSGYDARQSPWYQKALHSDELVWAAPVLDDASGEILFTAALSIRNGKGVPVAVSAIMASLNVLLQQNEHTRHLSGNMEAMFVTREEDEGGTSHLRILAHREPDGARHAHGTTGAEDVGANFKSHLAAMVDPRAEQLVLEHIRSGVTSVFRAPNRGVASLWAIAPVPGDAGVLIFTAPLDDILREVRGANEYLSKRMGEQIVQAVLILGLTIMLISILSFFIAKRFTGPLLLLSEAARQLSQGDFRAKVAIRGKDELAELGKVFNEMGPRIVDTIRIQEGVALAMQVQQKLLPRKAPDVPGLDVAGISVYCDETGGDYYDFFLRENVRYGRSLAVAVGDVSGHGMEAALLMTTARAFLRMRADMPGAPSEIVTDVNCFLSRDTAGTGRFMSLFYLEIDPSDKSLAWVRAGHDPALLYDPQTGSFVELGGAGLTLGVEEQWMYTECGRPCFKPGQIVVLGSDGIWETRDGLGEMFGKERFRRVIQEHSADSSAENIVNAVLDALDRFRSGHQADDDVTLVVIKSV</sequence>
<dbReference type="Pfam" id="PF07228">
    <property type="entry name" value="SpoIIE"/>
    <property type="match status" value="1"/>
</dbReference>
<dbReference type="Pfam" id="PF00672">
    <property type="entry name" value="HAMP"/>
    <property type="match status" value="1"/>
</dbReference>
<dbReference type="SUPFAM" id="SSF81606">
    <property type="entry name" value="PP2C-like"/>
    <property type="match status" value="1"/>
</dbReference>
<name>A0ABY9QYC1_9BACT</name>
<dbReference type="SMART" id="SM00331">
    <property type="entry name" value="PP2C_SIG"/>
    <property type="match status" value="1"/>
</dbReference>
<evidence type="ECO:0000256" key="1">
    <source>
        <dbReference type="ARBA" id="ARBA00022801"/>
    </source>
</evidence>
<dbReference type="CDD" id="cd18773">
    <property type="entry name" value="PDC1_HK_sensor"/>
    <property type="match status" value="1"/>
</dbReference>
<proteinExistence type="predicted"/>
<evidence type="ECO:0000313" key="4">
    <source>
        <dbReference type="EMBL" id="WMW64521.1"/>
    </source>
</evidence>
<dbReference type="RefSeq" id="WP_309540609.1">
    <property type="nucleotide sequence ID" value="NZ_CP133659.1"/>
</dbReference>
<dbReference type="PANTHER" id="PTHR43156">
    <property type="entry name" value="STAGE II SPORULATION PROTEIN E-RELATED"/>
    <property type="match status" value="1"/>
</dbReference>
<evidence type="ECO:0000256" key="2">
    <source>
        <dbReference type="SAM" id="Phobius"/>
    </source>
</evidence>
<dbReference type="InterPro" id="IPR003660">
    <property type="entry name" value="HAMP_dom"/>
</dbReference>
<protein>
    <submittedName>
        <fullName evidence="4">SpoIIE family protein phosphatase</fullName>
    </submittedName>
</protein>
<feature type="transmembrane region" description="Helical" evidence="2">
    <location>
        <begin position="397"/>
        <end position="419"/>
    </location>
</feature>
<dbReference type="Gene3D" id="3.60.40.10">
    <property type="entry name" value="PPM-type phosphatase domain"/>
    <property type="match status" value="1"/>
</dbReference>
<dbReference type="InterPro" id="IPR001932">
    <property type="entry name" value="PPM-type_phosphatase-like_dom"/>
</dbReference>
<evidence type="ECO:0000313" key="5">
    <source>
        <dbReference type="Proteomes" id="UP001180616"/>
    </source>
</evidence>
<keyword evidence="2" id="KW-0472">Membrane</keyword>
<gene>
    <name evidence="4" type="ORF">KPS_002554</name>
</gene>
<dbReference type="SUPFAM" id="SSF158472">
    <property type="entry name" value="HAMP domain-like"/>
    <property type="match status" value="1"/>
</dbReference>
<dbReference type="PROSITE" id="PS50885">
    <property type="entry name" value="HAMP"/>
    <property type="match status" value="1"/>
</dbReference>